<organism evidence="1 2">
    <name type="scientific">Ascobolus immersus RN42</name>
    <dbReference type="NCBI Taxonomy" id="1160509"/>
    <lineage>
        <taxon>Eukaryota</taxon>
        <taxon>Fungi</taxon>
        <taxon>Dikarya</taxon>
        <taxon>Ascomycota</taxon>
        <taxon>Pezizomycotina</taxon>
        <taxon>Pezizomycetes</taxon>
        <taxon>Pezizales</taxon>
        <taxon>Ascobolaceae</taxon>
        <taxon>Ascobolus</taxon>
    </lineage>
</organism>
<sequence>MQHSNEHDILGRHWPLMRLGPSARKYGNSVEEQRNLHNIVVIYQALDYLYETRQFRHISTFKYPSFSLSADASLDPVKNYINGRSIQRVAFHSSISDLYDNIDACPAVFGPRLEQFGVFISTYLHMLNLPSTSILQSATPLRARSFKHDTNGFFKGPPEWLYSIKDELVGCAVSVFNIFSADNQQLLQRFKAGLGRQSQIDLVELALDMVLQDIRDKMKGVLRRLKYIHRLKQPKSGSHWCSEREERFRLETFLGSIKDSGDFPSCLGSLPFLKFVIKLRAESVEARIWKHLNHDGDLGVLPRWQRRMKFENPENGRYHFDSGWFL</sequence>
<gene>
    <name evidence="1" type="ORF">BJ508DRAFT_150731</name>
</gene>
<reference evidence="1 2" key="1">
    <citation type="journal article" date="2018" name="Nat. Ecol. Evol.">
        <title>Pezizomycetes genomes reveal the molecular basis of ectomycorrhizal truffle lifestyle.</title>
        <authorList>
            <person name="Murat C."/>
            <person name="Payen T."/>
            <person name="Noel B."/>
            <person name="Kuo A."/>
            <person name="Morin E."/>
            <person name="Chen J."/>
            <person name="Kohler A."/>
            <person name="Krizsan K."/>
            <person name="Balestrini R."/>
            <person name="Da Silva C."/>
            <person name="Montanini B."/>
            <person name="Hainaut M."/>
            <person name="Levati E."/>
            <person name="Barry K.W."/>
            <person name="Belfiori B."/>
            <person name="Cichocki N."/>
            <person name="Clum A."/>
            <person name="Dockter R.B."/>
            <person name="Fauchery L."/>
            <person name="Guy J."/>
            <person name="Iotti M."/>
            <person name="Le Tacon F."/>
            <person name="Lindquist E.A."/>
            <person name="Lipzen A."/>
            <person name="Malagnac F."/>
            <person name="Mello A."/>
            <person name="Molinier V."/>
            <person name="Miyauchi S."/>
            <person name="Poulain J."/>
            <person name="Riccioni C."/>
            <person name="Rubini A."/>
            <person name="Sitrit Y."/>
            <person name="Splivallo R."/>
            <person name="Traeger S."/>
            <person name="Wang M."/>
            <person name="Zifcakova L."/>
            <person name="Wipf D."/>
            <person name="Zambonelli A."/>
            <person name="Paolocci F."/>
            <person name="Nowrousian M."/>
            <person name="Ottonello S."/>
            <person name="Baldrian P."/>
            <person name="Spatafora J.W."/>
            <person name="Henrissat B."/>
            <person name="Nagy L.G."/>
            <person name="Aury J.M."/>
            <person name="Wincker P."/>
            <person name="Grigoriev I.V."/>
            <person name="Bonfante P."/>
            <person name="Martin F.M."/>
        </authorList>
    </citation>
    <scope>NUCLEOTIDE SEQUENCE [LARGE SCALE GENOMIC DNA]</scope>
    <source>
        <strain evidence="1 2">RN42</strain>
    </source>
</reference>
<accession>A0A3N4HYI4</accession>
<keyword evidence="2" id="KW-1185">Reference proteome</keyword>
<evidence type="ECO:0000313" key="2">
    <source>
        <dbReference type="Proteomes" id="UP000275078"/>
    </source>
</evidence>
<protein>
    <submittedName>
        <fullName evidence="1">Uncharacterized protein</fullName>
    </submittedName>
</protein>
<dbReference type="Proteomes" id="UP000275078">
    <property type="component" value="Unassembled WGS sequence"/>
</dbReference>
<name>A0A3N4HYI4_ASCIM</name>
<dbReference type="EMBL" id="ML119705">
    <property type="protein sequence ID" value="RPA78902.1"/>
    <property type="molecule type" value="Genomic_DNA"/>
</dbReference>
<proteinExistence type="predicted"/>
<dbReference type="AlphaFoldDB" id="A0A3N4HYI4"/>
<evidence type="ECO:0000313" key="1">
    <source>
        <dbReference type="EMBL" id="RPA78902.1"/>
    </source>
</evidence>